<dbReference type="SUPFAM" id="SSF46911">
    <property type="entry name" value="Ribosomal protein S18"/>
    <property type="match status" value="1"/>
</dbReference>
<dbReference type="PANTHER" id="PTHR13479">
    <property type="entry name" value="30S RIBOSOMAL PROTEIN S18"/>
    <property type="match status" value="1"/>
</dbReference>
<dbReference type="GO" id="GO:0003735">
    <property type="term" value="F:structural constituent of ribosome"/>
    <property type="evidence" value="ECO:0007669"/>
    <property type="project" value="InterPro"/>
</dbReference>
<keyword evidence="3 4" id="KW-0687">Ribonucleoprotein</keyword>
<proteinExistence type="inferred from homology"/>
<evidence type="ECO:0000313" key="7">
    <source>
        <dbReference type="Proteomes" id="UP000176329"/>
    </source>
</evidence>
<comment type="subunit">
    <text evidence="4">Part of the 30S ribosomal subunit. Forms a tight heterodimer with protein bS6.</text>
</comment>
<evidence type="ECO:0000313" key="6">
    <source>
        <dbReference type="EMBL" id="OGH62118.1"/>
    </source>
</evidence>
<dbReference type="Pfam" id="PF01084">
    <property type="entry name" value="Ribosomal_S18"/>
    <property type="match status" value="1"/>
</dbReference>
<dbReference type="InterPro" id="IPR036870">
    <property type="entry name" value="Ribosomal_bS18_sf"/>
</dbReference>
<evidence type="ECO:0000256" key="4">
    <source>
        <dbReference type="HAMAP-Rule" id="MF_00270"/>
    </source>
</evidence>
<protein>
    <recommendedName>
        <fullName evidence="4">Small ribosomal subunit protein bS18</fullName>
    </recommendedName>
</protein>
<sequence>MMKKSRDKQREQKPAAPQKAKMCYFCVQNIEDVSPRDTMTLRRFVSSFMKIAPRRRTGLCAIHQRKVARSIKVARELSLLPYVAE</sequence>
<dbReference type="PANTHER" id="PTHR13479:SF40">
    <property type="entry name" value="SMALL RIBOSOMAL SUBUNIT PROTEIN BS18M"/>
    <property type="match status" value="1"/>
</dbReference>
<evidence type="ECO:0000256" key="5">
    <source>
        <dbReference type="RuleBase" id="RU003910"/>
    </source>
</evidence>
<accession>A0A1F6LRY2</accession>
<keyword evidence="2 4" id="KW-0689">Ribosomal protein</keyword>
<evidence type="ECO:0000256" key="1">
    <source>
        <dbReference type="ARBA" id="ARBA00005589"/>
    </source>
</evidence>
<dbReference type="Gene3D" id="4.10.640.10">
    <property type="entry name" value="Ribosomal protein S18"/>
    <property type="match status" value="1"/>
</dbReference>
<evidence type="ECO:0000256" key="3">
    <source>
        <dbReference type="ARBA" id="ARBA00023274"/>
    </source>
</evidence>
<reference evidence="6 7" key="1">
    <citation type="journal article" date="2016" name="Nat. Commun.">
        <title>Thousands of microbial genomes shed light on interconnected biogeochemical processes in an aquifer system.</title>
        <authorList>
            <person name="Anantharaman K."/>
            <person name="Brown C.T."/>
            <person name="Hug L.A."/>
            <person name="Sharon I."/>
            <person name="Castelle C.J."/>
            <person name="Probst A.J."/>
            <person name="Thomas B.C."/>
            <person name="Singh A."/>
            <person name="Wilkins M.J."/>
            <person name="Karaoz U."/>
            <person name="Brodie E.L."/>
            <person name="Williams K.H."/>
            <person name="Hubbard S.S."/>
            <person name="Banfield J.F."/>
        </authorList>
    </citation>
    <scope>NUCLEOTIDE SEQUENCE [LARGE SCALE GENOMIC DNA]</scope>
</reference>
<gene>
    <name evidence="4" type="primary">rpsR</name>
    <name evidence="6" type="ORF">A2848_01420</name>
</gene>
<comment type="function">
    <text evidence="4">Binds as a heterodimer with protein bS6 to the central domain of the 16S rRNA, where it helps stabilize the platform of the 30S subunit.</text>
</comment>
<dbReference type="HAMAP" id="MF_00270">
    <property type="entry name" value="Ribosomal_bS18"/>
    <property type="match status" value="1"/>
</dbReference>
<dbReference type="AlphaFoldDB" id="A0A1F6LRY2"/>
<dbReference type="GO" id="GO:0006412">
    <property type="term" value="P:translation"/>
    <property type="evidence" value="ECO:0007669"/>
    <property type="project" value="UniProtKB-UniRule"/>
</dbReference>
<dbReference type="GO" id="GO:0022627">
    <property type="term" value="C:cytosolic small ribosomal subunit"/>
    <property type="evidence" value="ECO:0007669"/>
    <property type="project" value="TreeGrafter"/>
</dbReference>
<comment type="caution">
    <text evidence="6">The sequence shown here is derived from an EMBL/GenBank/DDBJ whole genome shotgun (WGS) entry which is preliminary data.</text>
</comment>
<comment type="similarity">
    <text evidence="1 4 5">Belongs to the bacterial ribosomal protein bS18 family.</text>
</comment>
<organism evidence="6 7">
    <name type="scientific">Candidatus Magasanikbacteria bacterium RIFCSPHIGHO2_01_FULL_50_8</name>
    <dbReference type="NCBI Taxonomy" id="1798674"/>
    <lineage>
        <taxon>Bacteria</taxon>
        <taxon>Candidatus Magasanikiibacteriota</taxon>
    </lineage>
</organism>
<dbReference type="NCBIfam" id="TIGR00165">
    <property type="entry name" value="S18"/>
    <property type="match status" value="1"/>
</dbReference>
<dbReference type="EMBL" id="MFPV01000020">
    <property type="protein sequence ID" value="OGH62118.1"/>
    <property type="molecule type" value="Genomic_DNA"/>
</dbReference>
<keyword evidence="4" id="KW-0699">rRNA-binding</keyword>
<dbReference type="Proteomes" id="UP000176329">
    <property type="component" value="Unassembled WGS sequence"/>
</dbReference>
<keyword evidence="4" id="KW-0694">RNA-binding</keyword>
<dbReference type="PRINTS" id="PR00974">
    <property type="entry name" value="RIBOSOMALS18"/>
</dbReference>
<name>A0A1F6LRY2_9BACT</name>
<dbReference type="GO" id="GO:0070181">
    <property type="term" value="F:small ribosomal subunit rRNA binding"/>
    <property type="evidence" value="ECO:0007669"/>
    <property type="project" value="TreeGrafter"/>
</dbReference>
<evidence type="ECO:0000256" key="2">
    <source>
        <dbReference type="ARBA" id="ARBA00022980"/>
    </source>
</evidence>
<dbReference type="InterPro" id="IPR001648">
    <property type="entry name" value="Ribosomal_bS18"/>
</dbReference>